<keyword evidence="3" id="KW-1185">Reference proteome</keyword>
<keyword evidence="1" id="KW-0472">Membrane</keyword>
<accession>A0A318R018</accession>
<keyword evidence="1" id="KW-0812">Transmembrane</keyword>
<evidence type="ECO:0000256" key="1">
    <source>
        <dbReference type="SAM" id="Phobius"/>
    </source>
</evidence>
<comment type="caution">
    <text evidence="2">The sequence shown here is derived from an EMBL/GenBank/DDBJ whole genome shotgun (WGS) entry which is preliminary data.</text>
</comment>
<proteinExistence type="predicted"/>
<evidence type="ECO:0000313" key="3">
    <source>
        <dbReference type="Proteomes" id="UP000247814"/>
    </source>
</evidence>
<protein>
    <submittedName>
        <fullName evidence="2">Uncharacterized protein</fullName>
    </submittedName>
</protein>
<sequence>MLGQLYEEGGLDAELRLDDSPEWDLKRNRAFLKRMRKVWAILAMLMMAVLLAELHARAGKALWYGIILKPRFSVHRP</sequence>
<feature type="transmembrane region" description="Helical" evidence="1">
    <location>
        <begin position="38"/>
        <end position="56"/>
    </location>
</feature>
<dbReference type="AlphaFoldDB" id="A0A318R018"/>
<dbReference type="EMBL" id="NKUA01000011">
    <property type="protein sequence ID" value="PYD78753.1"/>
    <property type="molecule type" value="Genomic_DNA"/>
</dbReference>
<organism evidence="2 3">
    <name type="scientific">Komagataeibacter sucrofermentans</name>
    <dbReference type="NCBI Taxonomy" id="1053551"/>
    <lineage>
        <taxon>Bacteria</taxon>
        <taxon>Pseudomonadati</taxon>
        <taxon>Pseudomonadota</taxon>
        <taxon>Alphaproteobacteria</taxon>
        <taxon>Acetobacterales</taxon>
        <taxon>Acetobacteraceae</taxon>
        <taxon>Komagataeibacter</taxon>
    </lineage>
</organism>
<name>A0A318R018_9PROT</name>
<reference evidence="2 3" key="1">
    <citation type="submission" date="2017-07" db="EMBL/GenBank/DDBJ databases">
        <title>A draft genome sequence of Komagataeibacter sucrofermentans LMG 18788.</title>
        <authorList>
            <person name="Skraban J."/>
            <person name="Cleenwerck I."/>
            <person name="Vandamme P."/>
            <person name="Trcek J."/>
        </authorList>
    </citation>
    <scope>NUCLEOTIDE SEQUENCE [LARGE SCALE GENOMIC DNA]</scope>
    <source>
        <strain evidence="2 3">LMG 18788</strain>
    </source>
</reference>
<gene>
    <name evidence="2" type="ORF">CFR77_09430</name>
</gene>
<evidence type="ECO:0000313" key="2">
    <source>
        <dbReference type="EMBL" id="PYD78753.1"/>
    </source>
</evidence>
<dbReference type="RefSeq" id="WP_110569307.1">
    <property type="nucleotide sequence ID" value="NZ_CP137147.1"/>
</dbReference>
<keyword evidence="1" id="KW-1133">Transmembrane helix</keyword>
<dbReference type="Proteomes" id="UP000247814">
    <property type="component" value="Unassembled WGS sequence"/>
</dbReference>